<evidence type="ECO:0000313" key="9">
    <source>
        <dbReference type="EMBL" id="MFD2264700.1"/>
    </source>
</evidence>
<dbReference type="PRINTS" id="PR00344">
    <property type="entry name" value="BCTRLSENSOR"/>
</dbReference>
<dbReference type="PANTHER" id="PTHR43047">
    <property type="entry name" value="TWO-COMPONENT HISTIDINE PROTEIN KINASE"/>
    <property type="match status" value="1"/>
</dbReference>
<evidence type="ECO:0000256" key="2">
    <source>
        <dbReference type="ARBA" id="ARBA00012438"/>
    </source>
</evidence>
<protein>
    <recommendedName>
        <fullName evidence="2">histidine kinase</fullName>
        <ecNumber evidence="2">2.7.13.3</ecNumber>
    </recommendedName>
</protein>
<evidence type="ECO:0000259" key="8">
    <source>
        <dbReference type="PROSITE" id="PS50112"/>
    </source>
</evidence>
<dbReference type="CDD" id="cd00130">
    <property type="entry name" value="PAS"/>
    <property type="match status" value="1"/>
</dbReference>
<keyword evidence="6" id="KW-0812">Transmembrane</keyword>
<keyword evidence="5 9" id="KW-0418">Kinase</keyword>
<dbReference type="Pfam" id="PF12860">
    <property type="entry name" value="PAS_7"/>
    <property type="match status" value="1"/>
</dbReference>
<dbReference type="SUPFAM" id="SSF55874">
    <property type="entry name" value="ATPase domain of HSP90 chaperone/DNA topoisomerase II/histidine kinase"/>
    <property type="match status" value="1"/>
</dbReference>
<feature type="domain" description="PAS" evidence="8">
    <location>
        <begin position="167"/>
        <end position="206"/>
    </location>
</feature>
<dbReference type="PROSITE" id="PS50112">
    <property type="entry name" value="PAS"/>
    <property type="match status" value="1"/>
</dbReference>
<organism evidence="9 10">
    <name type="scientific">Lacibacterium aquatile</name>
    <dbReference type="NCBI Taxonomy" id="1168082"/>
    <lineage>
        <taxon>Bacteria</taxon>
        <taxon>Pseudomonadati</taxon>
        <taxon>Pseudomonadota</taxon>
        <taxon>Alphaproteobacteria</taxon>
        <taxon>Rhodospirillales</taxon>
        <taxon>Rhodospirillaceae</taxon>
    </lineage>
</organism>
<evidence type="ECO:0000256" key="6">
    <source>
        <dbReference type="SAM" id="Phobius"/>
    </source>
</evidence>
<evidence type="ECO:0000256" key="3">
    <source>
        <dbReference type="ARBA" id="ARBA00022553"/>
    </source>
</evidence>
<sequence length="541" mass="60681">MEYLHTAVVPVWIAFPAGLILVALTAIALTRWRQISARYTEERARHQAFIATASDWLWETDAQHRFVWFSENAPTRFVTRLPVSKKRTELAVGTLETDQWQQHLADLQAHRPFQDFIYQARGSEDEIMAVRVSGVPVFDRLGRFTGYRGTACNLTTAWRSGQGMSGRDEMLRQALEHIHTPIMVLDPSLNILVWNEQMERLFDLPPGLVEVGRPIRDIVMFQARRGDLEGDASEENVDRILRTMPPLGPEVVIAPRPWGKVIEVHRRQVPDLGYVLSYVDITERLKNETRLRDAMQEAHAANRAKSTFLANMSHELRTPLNAIIGFAEIMEGQLFGPLGGERYVEYVRDIKDSGSHLLDVINDILDLSKIEAGRIELVEEEVTVERILAAAERLVRDRAARSGLNFVRSCPPTMPRIYADTRFLRQMLLNLLSNAIKFTGEGGTITLAADQRPSGEITLIVSDTGIGMDPEDLPIALAPFGQLDNAYSRKFEGTGLGLPLVKSMAEMHGGRLEIETAPGQGTRADIIIPVERVRANSEPGL</sequence>
<dbReference type="CDD" id="cd00082">
    <property type="entry name" value="HisKA"/>
    <property type="match status" value="1"/>
</dbReference>
<dbReference type="InterPro" id="IPR035965">
    <property type="entry name" value="PAS-like_dom_sf"/>
</dbReference>
<feature type="transmembrane region" description="Helical" evidence="6">
    <location>
        <begin position="6"/>
        <end position="29"/>
    </location>
</feature>
<dbReference type="Gene3D" id="3.30.450.20">
    <property type="entry name" value="PAS domain"/>
    <property type="match status" value="2"/>
</dbReference>
<evidence type="ECO:0000256" key="1">
    <source>
        <dbReference type="ARBA" id="ARBA00000085"/>
    </source>
</evidence>
<evidence type="ECO:0000259" key="7">
    <source>
        <dbReference type="PROSITE" id="PS50109"/>
    </source>
</evidence>
<dbReference type="InterPro" id="IPR005467">
    <property type="entry name" value="His_kinase_dom"/>
</dbReference>
<name>A0ABW5DZS9_9PROT</name>
<dbReference type="SMART" id="SM00388">
    <property type="entry name" value="HisKA"/>
    <property type="match status" value="1"/>
</dbReference>
<dbReference type="Gene3D" id="3.30.565.10">
    <property type="entry name" value="Histidine kinase-like ATPase, C-terminal domain"/>
    <property type="match status" value="1"/>
</dbReference>
<dbReference type="InterPro" id="IPR036097">
    <property type="entry name" value="HisK_dim/P_sf"/>
</dbReference>
<dbReference type="InterPro" id="IPR003594">
    <property type="entry name" value="HATPase_dom"/>
</dbReference>
<dbReference type="Proteomes" id="UP001597295">
    <property type="component" value="Unassembled WGS sequence"/>
</dbReference>
<dbReference type="Pfam" id="PF00512">
    <property type="entry name" value="HisKA"/>
    <property type="match status" value="1"/>
</dbReference>
<keyword evidence="4" id="KW-0808">Transferase</keyword>
<comment type="caution">
    <text evidence="9">The sequence shown here is derived from an EMBL/GenBank/DDBJ whole genome shotgun (WGS) entry which is preliminary data.</text>
</comment>
<dbReference type="EMBL" id="JBHUIP010000014">
    <property type="protein sequence ID" value="MFD2264700.1"/>
    <property type="molecule type" value="Genomic_DNA"/>
</dbReference>
<dbReference type="SUPFAM" id="SSF55785">
    <property type="entry name" value="PYP-like sensor domain (PAS domain)"/>
    <property type="match status" value="2"/>
</dbReference>
<evidence type="ECO:0000256" key="4">
    <source>
        <dbReference type="ARBA" id="ARBA00022679"/>
    </source>
</evidence>
<dbReference type="CDD" id="cd16922">
    <property type="entry name" value="HATPase_EvgS-ArcB-TorS-like"/>
    <property type="match status" value="1"/>
</dbReference>
<accession>A0ABW5DZS9</accession>
<keyword evidence="6" id="KW-1133">Transmembrane helix</keyword>
<dbReference type="RefSeq" id="WP_379877812.1">
    <property type="nucleotide sequence ID" value="NZ_JBHUIP010000014.1"/>
</dbReference>
<dbReference type="PROSITE" id="PS50109">
    <property type="entry name" value="HIS_KIN"/>
    <property type="match status" value="1"/>
</dbReference>
<comment type="catalytic activity">
    <reaction evidence="1">
        <text>ATP + protein L-histidine = ADP + protein N-phospho-L-histidine.</text>
        <dbReference type="EC" id="2.7.13.3"/>
    </reaction>
</comment>
<keyword evidence="3" id="KW-0597">Phosphoprotein</keyword>
<proteinExistence type="predicted"/>
<dbReference type="InterPro" id="IPR036890">
    <property type="entry name" value="HATPase_C_sf"/>
</dbReference>
<keyword evidence="10" id="KW-1185">Reference proteome</keyword>
<dbReference type="EC" id="2.7.13.3" evidence="2"/>
<dbReference type="InterPro" id="IPR004358">
    <property type="entry name" value="Sig_transdc_His_kin-like_C"/>
</dbReference>
<dbReference type="PANTHER" id="PTHR43047:SF63">
    <property type="entry name" value="HISTIDINE KINASE"/>
    <property type="match status" value="1"/>
</dbReference>
<dbReference type="InterPro" id="IPR003661">
    <property type="entry name" value="HisK_dim/P_dom"/>
</dbReference>
<keyword evidence="6" id="KW-0472">Membrane</keyword>
<evidence type="ECO:0000313" key="10">
    <source>
        <dbReference type="Proteomes" id="UP001597295"/>
    </source>
</evidence>
<dbReference type="SUPFAM" id="SSF47384">
    <property type="entry name" value="Homodimeric domain of signal transducing histidine kinase"/>
    <property type="match status" value="1"/>
</dbReference>
<dbReference type="SMART" id="SM00091">
    <property type="entry name" value="PAS"/>
    <property type="match status" value="2"/>
</dbReference>
<reference evidence="10" key="1">
    <citation type="journal article" date="2019" name="Int. J. Syst. Evol. Microbiol.">
        <title>The Global Catalogue of Microorganisms (GCM) 10K type strain sequencing project: providing services to taxonomists for standard genome sequencing and annotation.</title>
        <authorList>
            <consortium name="The Broad Institute Genomics Platform"/>
            <consortium name="The Broad Institute Genome Sequencing Center for Infectious Disease"/>
            <person name="Wu L."/>
            <person name="Ma J."/>
        </authorList>
    </citation>
    <scope>NUCLEOTIDE SEQUENCE [LARGE SCALE GENOMIC DNA]</scope>
    <source>
        <strain evidence="10">CGMCC 1.19062</strain>
    </source>
</reference>
<evidence type="ECO:0000256" key="5">
    <source>
        <dbReference type="ARBA" id="ARBA00022777"/>
    </source>
</evidence>
<feature type="domain" description="Histidine kinase" evidence="7">
    <location>
        <begin position="311"/>
        <end position="532"/>
    </location>
</feature>
<dbReference type="Pfam" id="PF02518">
    <property type="entry name" value="HATPase_c"/>
    <property type="match status" value="1"/>
</dbReference>
<dbReference type="InterPro" id="IPR000014">
    <property type="entry name" value="PAS"/>
</dbReference>
<dbReference type="Gene3D" id="1.10.287.130">
    <property type="match status" value="1"/>
</dbReference>
<dbReference type="SMART" id="SM00387">
    <property type="entry name" value="HATPase_c"/>
    <property type="match status" value="1"/>
</dbReference>
<gene>
    <name evidence="9" type="ORF">ACFSM5_17475</name>
</gene>
<dbReference type="GO" id="GO:0016301">
    <property type="term" value="F:kinase activity"/>
    <property type="evidence" value="ECO:0007669"/>
    <property type="project" value="UniProtKB-KW"/>
</dbReference>